<evidence type="ECO:0000313" key="1">
    <source>
        <dbReference type="EMBL" id="QHT09011.1"/>
    </source>
</evidence>
<protein>
    <submittedName>
        <fullName evidence="1">Uncharacterized protein</fullName>
    </submittedName>
</protein>
<sequence length="73" mass="9007">MAKNSELSPKEKQEIWRQKQIYIFYGSGRPIFNINERNLHLKSSYDNTYYFQKYINSFLQTRKLVKEYDLYDI</sequence>
<dbReference type="AlphaFoldDB" id="A0A6C0CXH9"/>
<accession>A0A6C0CXH9</accession>
<name>A0A6C0CXH9_9ZZZZ</name>
<proteinExistence type="predicted"/>
<reference evidence="1" key="1">
    <citation type="journal article" date="2020" name="Nature">
        <title>Giant virus diversity and host interactions through global metagenomics.</title>
        <authorList>
            <person name="Schulz F."/>
            <person name="Roux S."/>
            <person name="Paez-Espino D."/>
            <person name="Jungbluth S."/>
            <person name="Walsh D.A."/>
            <person name="Denef V.J."/>
            <person name="McMahon K.D."/>
            <person name="Konstantinidis K.T."/>
            <person name="Eloe-Fadrosh E.A."/>
            <person name="Kyrpides N.C."/>
            <person name="Woyke T."/>
        </authorList>
    </citation>
    <scope>NUCLEOTIDE SEQUENCE</scope>
    <source>
        <strain evidence="1">GVMAG-M-3300023109-53</strain>
    </source>
</reference>
<dbReference type="EMBL" id="MN739505">
    <property type="protein sequence ID" value="QHT09011.1"/>
    <property type="molecule type" value="Genomic_DNA"/>
</dbReference>
<organism evidence="1">
    <name type="scientific">viral metagenome</name>
    <dbReference type="NCBI Taxonomy" id="1070528"/>
    <lineage>
        <taxon>unclassified sequences</taxon>
        <taxon>metagenomes</taxon>
        <taxon>organismal metagenomes</taxon>
    </lineage>
</organism>